<reference evidence="2" key="1">
    <citation type="submission" date="2020-11" db="EMBL/GenBank/DDBJ databases">
        <authorList>
            <consortium name="DOE Joint Genome Institute"/>
            <person name="Ahrendt S."/>
            <person name="Riley R."/>
            <person name="Andreopoulos W."/>
            <person name="Labutti K."/>
            <person name="Pangilinan J."/>
            <person name="Ruiz-Duenas F.J."/>
            <person name="Barrasa J.M."/>
            <person name="Sanchez-Garcia M."/>
            <person name="Camarero S."/>
            <person name="Miyauchi S."/>
            <person name="Serrano A."/>
            <person name="Linde D."/>
            <person name="Babiker R."/>
            <person name="Drula E."/>
            <person name="Ayuso-Fernandez I."/>
            <person name="Pacheco R."/>
            <person name="Padilla G."/>
            <person name="Ferreira P."/>
            <person name="Barriuso J."/>
            <person name="Kellner H."/>
            <person name="Castanera R."/>
            <person name="Alfaro M."/>
            <person name="Ramirez L."/>
            <person name="Pisabarro A.G."/>
            <person name="Kuo A."/>
            <person name="Tritt A."/>
            <person name="Lipzen A."/>
            <person name="He G."/>
            <person name="Yan M."/>
            <person name="Ng V."/>
            <person name="Cullen D."/>
            <person name="Martin F."/>
            <person name="Rosso M.-N."/>
            <person name="Henrissat B."/>
            <person name="Hibbett D."/>
            <person name="Martinez A.T."/>
            <person name="Grigoriev I.V."/>
        </authorList>
    </citation>
    <scope>NUCLEOTIDE SEQUENCE</scope>
    <source>
        <strain evidence="2">ATCC 90797</strain>
    </source>
</reference>
<name>A0A9P5ZMZ4_PLEER</name>
<feature type="domain" description="Integrase core" evidence="1">
    <location>
        <begin position="10"/>
        <end position="148"/>
    </location>
</feature>
<dbReference type="InterPro" id="IPR058913">
    <property type="entry name" value="Integrase_dom_put"/>
</dbReference>
<protein>
    <recommendedName>
        <fullName evidence="1">Integrase core domain-containing protein</fullName>
    </recommendedName>
</protein>
<dbReference type="Proteomes" id="UP000807025">
    <property type="component" value="Unassembled WGS sequence"/>
</dbReference>
<feature type="non-terminal residue" evidence="2">
    <location>
        <position position="1"/>
    </location>
</feature>
<evidence type="ECO:0000313" key="2">
    <source>
        <dbReference type="EMBL" id="KAF9490759.1"/>
    </source>
</evidence>
<comment type="caution">
    <text evidence="2">The sequence shown here is derived from an EMBL/GenBank/DDBJ whole genome shotgun (WGS) entry which is preliminary data.</text>
</comment>
<evidence type="ECO:0000313" key="3">
    <source>
        <dbReference type="Proteomes" id="UP000807025"/>
    </source>
</evidence>
<sequence>VVSLKVVPDSRNVETICHVFLDLVEEYGCIPLQLVMDKGAEIGDMVRAQETLRPKFAPKFSEDKWPSTVQVQSKHNTPIESFWSWQRKGEGFNIKQAILSGKATGLFNPGHQLHIDLFNWIWPPLVQERLDIFREYWNNHRISKQKNKLLPSGTSPRHAWTAQSSARANARSCSIGVDHGAVQQLREGIGGDDGREQGFAFVDSVFKANADAALGTLGFPDITLTNVWEIFTAVANILSPP</sequence>
<organism evidence="2 3">
    <name type="scientific">Pleurotus eryngii</name>
    <name type="common">Boletus of the steppes</name>
    <dbReference type="NCBI Taxonomy" id="5323"/>
    <lineage>
        <taxon>Eukaryota</taxon>
        <taxon>Fungi</taxon>
        <taxon>Dikarya</taxon>
        <taxon>Basidiomycota</taxon>
        <taxon>Agaricomycotina</taxon>
        <taxon>Agaricomycetes</taxon>
        <taxon>Agaricomycetidae</taxon>
        <taxon>Agaricales</taxon>
        <taxon>Pleurotineae</taxon>
        <taxon>Pleurotaceae</taxon>
        <taxon>Pleurotus</taxon>
    </lineage>
</organism>
<proteinExistence type="predicted"/>
<dbReference type="EMBL" id="MU154634">
    <property type="protein sequence ID" value="KAF9490759.1"/>
    <property type="molecule type" value="Genomic_DNA"/>
</dbReference>
<evidence type="ECO:0000259" key="1">
    <source>
        <dbReference type="Pfam" id="PF24764"/>
    </source>
</evidence>
<gene>
    <name evidence="2" type="ORF">BDN71DRAFT_1399439</name>
</gene>
<dbReference type="PANTHER" id="PTHR46177:SF1">
    <property type="entry name" value="INTEGRASE CATALYTIC DOMAIN-CONTAINING PROTEIN"/>
    <property type="match status" value="1"/>
</dbReference>
<keyword evidence="3" id="KW-1185">Reference proteome</keyword>
<dbReference type="AlphaFoldDB" id="A0A9P5ZMZ4"/>
<dbReference type="OrthoDB" id="2993821at2759"/>
<dbReference type="Pfam" id="PF24764">
    <property type="entry name" value="rva_4"/>
    <property type="match status" value="1"/>
</dbReference>
<dbReference type="PANTHER" id="PTHR46177">
    <property type="entry name" value="INTEGRASE CATALYTIC DOMAIN-CONTAINING PROTEIN"/>
    <property type="match status" value="1"/>
</dbReference>
<accession>A0A9P5ZMZ4</accession>